<dbReference type="InterPro" id="IPR047340">
    <property type="entry name" value="RUNDC3A_B"/>
</dbReference>
<feature type="compositionally biased region" description="Low complexity" evidence="6">
    <location>
        <begin position="273"/>
        <end position="282"/>
    </location>
</feature>
<reference evidence="8 9" key="1">
    <citation type="submission" date="2018-11" db="EMBL/GenBank/DDBJ databases">
        <title>Haplotype-resolved cattle genomes.</title>
        <authorList>
            <person name="Low W.Y."/>
            <person name="Tearle R."/>
            <person name="Bickhart D.M."/>
            <person name="Rosen B.D."/>
            <person name="Koren S."/>
            <person name="Rhie A."/>
            <person name="Hiendleder S."/>
            <person name="Phillippy A.M."/>
            <person name="Smith T.P.L."/>
            <person name="Williams J.L."/>
        </authorList>
    </citation>
    <scope>NUCLEOTIDE SEQUENCE [LARGE SCALE GENOMIC DNA]</scope>
</reference>
<dbReference type="Gene3D" id="1.20.58.900">
    <property type="match status" value="1"/>
</dbReference>
<gene>
    <name evidence="8" type="primary">RUNDC3A</name>
</gene>
<reference evidence="8" key="2">
    <citation type="submission" date="2025-08" db="UniProtKB">
        <authorList>
            <consortium name="Ensembl"/>
        </authorList>
    </citation>
    <scope>IDENTIFICATION</scope>
</reference>
<proteinExistence type="inferred from homology"/>
<dbReference type="CDD" id="cd17699">
    <property type="entry name" value="RUN_RUNDC3A"/>
    <property type="match status" value="1"/>
</dbReference>
<comment type="similarity">
    <text evidence="2">Belongs to the RUNDC3 family.</text>
</comment>
<dbReference type="PANTHER" id="PTHR46251">
    <property type="entry name" value="RUN DOMAIN-CONTAINING 3 PROTEIN RUNDC3"/>
    <property type="match status" value="1"/>
</dbReference>
<dbReference type="SUPFAM" id="SSF140741">
    <property type="entry name" value="RUN domain-like"/>
    <property type="match status" value="1"/>
</dbReference>
<dbReference type="InterPro" id="IPR004012">
    <property type="entry name" value="Run_dom"/>
</dbReference>
<feature type="domain" description="RUN" evidence="7">
    <location>
        <begin position="52"/>
        <end position="189"/>
    </location>
</feature>
<evidence type="ECO:0000256" key="5">
    <source>
        <dbReference type="ARBA" id="ARBA00065152"/>
    </source>
</evidence>
<name>A0A4W2IEK0_BOBOX</name>
<dbReference type="SMART" id="SM00593">
    <property type="entry name" value="RUN"/>
    <property type="match status" value="1"/>
</dbReference>
<dbReference type="InterPro" id="IPR037213">
    <property type="entry name" value="Run_dom_sf"/>
</dbReference>
<dbReference type="GO" id="GO:0010753">
    <property type="term" value="P:positive regulation of cGMP-mediated signaling"/>
    <property type="evidence" value="ECO:0007669"/>
    <property type="project" value="TreeGrafter"/>
</dbReference>
<dbReference type="AlphaFoldDB" id="A0A4W2IEK0"/>
<evidence type="ECO:0000256" key="6">
    <source>
        <dbReference type="SAM" id="MobiDB-lite"/>
    </source>
</evidence>
<dbReference type="GeneTree" id="ENSGT00940000158922"/>
<accession>A0A4W2IEK0</accession>
<dbReference type="InterPro" id="IPR047338">
    <property type="entry name" value="RUN_RUNDC3A"/>
</dbReference>
<keyword evidence="1" id="KW-0175">Coiled coil</keyword>
<evidence type="ECO:0000259" key="7">
    <source>
        <dbReference type="PROSITE" id="PS50826"/>
    </source>
</evidence>
<dbReference type="FunFam" id="1.20.58.900:FF:000005">
    <property type="entry name" value="RUN domain-containing protein 3A isoform X1"/>
    <property type="match status" value="1"/>
</dbReference>
<evidence type="ECO:0000256" key="3">
    <source>
        <dbReference type="ARBA" id="ARBA00034858"/>
    </source>
</evidence>
<evidence type="ECO:0000256" key="4">
    <source>
        <dbReference type="ARBA" id="ARBA00056205"/>
    </source>
</evidence>
<feature type="compositionally biased region" description="Low complexity" evidence="6">
    <location>
        <begin position="290"/>
        <end position="304"/>
    </location>
</feature>
<feature type="compositionally biased region" description="Low complexity" evidence="6">
    <location>
        <begin position="428"/>
        <end position="437"/>
    </location>
</feature>
<feature type="region of interest" description="Disordered" evidence="6">
    <location>
        <begin position="406"/>
        <end position="452"/>
    </location>
</feature>
<evidence type="ECO:0000313" key="8">
    <source>
        <dbReference type="Ensembl" id="ENSBIXP00005042470.1"/>
    </source>
</evidence>
<organism evidence="8 9">
    <name type="scientific">Bos indicus x Bos taurus</name>
    <name type="common">Hybrid cattle</name>
    <dbReference type="NCBI Taxonomy" id="30522"/>
    <lineage>
        <taxon>Eukaryota</taxon>
        <taxon>Metazoa</taxon>
        <taxon>Chordata</taxon>
        <taxon>Craniata</taxon>
        <taxon>Vertebrata</taxon>
        <taxon>Euteleostomi</taxon>
        <taxon>Mammalia</taxon>
        <taxon>Eutheria</taxon>
        <taxon>Laurasiatheria</taxon>
        <taxon>Artiodactyla</taxon>
        <taxon>Ruminantia</taxon>
        <taxon>Pecora</taxon>
        <taxon>Bovidae</taxon>
        <taxon>Bovinae</taxon>
        <taxon>Bos</taxon>
    </lineage>
</organism>
<dbReference type="Proteomes" id="UP000429181">
    <property type="component" value="Chromosome 19"/>
</dbReference>
<evidence type="ECO:0000256" key="2">
    <source>
        <dbReference type="ARBA" id="ARBA00034727"/>
    </source>
</evidence>
<dbReference type="PANTHER" id="PTHR46251:SF4">
    <property type="entry name" value="RUN DOMAIN-CONTAINING PROTEIN 3A"/>
    <property type="match status" value="1"/>
</dbReference>
<comment type="subunit">
    <text evidence="5">Interacts with the GTP-bound form of RAP2A.</text>
</comment>
<sequence>MEASFVQTTMALGLSSKKASSRNVAVERRNLITVCRFSVKTLLEKYTTEPIDDSSEEFVNFAAILEQILSHRFKACAPAGPVSWFSSDGQRGFWDYIRLACSKVPNNCVSSIENMENISTARAKGRAWIRVALMEKRMSEYITTALRDTRTTRRFYDSGAIMMREEATVLTGMLIGLSAIDFSFCLKGEVLDGKTPVVIDYTPYLKFTQSYDYLTDEEERHSAESSTSEDNSPEHPYLPLVTDEDSWYSKWHKMEQKFRIVYAQKVRGARCGRGVSGASRAEGGAGGRGDPLLSPPGLSRRPAGLPGGAGASARVAAEGPGGGEPAAATTAGGGGGAEPAGEAGAGRRDPGAPGAAVSAAVAALTPVPRHPDHIAPADSNITFPDTIHQHQTTEPDTTTLRFPLPGQPSFILNIKTRPTPSPTPAPSRLPTSSSATRHQLEWPLSSTPGIPALQEPQYYSQASLINSIQRPST</sequence>
<dbReference type="Pfam" id="PF02759">
    <property type="entry name" value="RUN"/>
    <property type="match status" value="1"/>
</dbReference>
<comment type="function">
    <text evidence="4">May act as an effector of RAP2A in neuronal cells.</text>
</comment>
<evidence type="ECO:0000256" key="1">
    <source>
        <dbReference type="ARBA" id="ARBA00023054"/>
    </source>
</evidence>
<dbReference type="PROSITE" id="PS50826">
    <property type="entry name" value="RUN"/>
    <property type="match status" value="1"/>
</dbReference>
<dbReference type="Ensembl" id="ENSBIXT00005051693.1">
    <property type="protein sequence ID" value="ENSBIXP00005042470.1"/>
    <property type="gene ID" value="ENSBIXG00005006698.1"/>
</dbReference>
<feature type="region of interest" description="Disordered" evidence="6">
    <location>
        <begin position="273"/>
        <end position="356"/>
    </location>
</feature>
<feature type="region of interest" description="Disordered" evidence="6">
    <location>
        <begin position="216"/>
        <end position="239"/>
    </location>
</feature>
<evidence type="ECO:0000313" key="9">
    <source>
        <dbReference type="Proteomes" id="UP000429181"/>
    </source>
</evidence>
<protein>
    <recommendedName>
        <fullName evidence="3">RUN domain-containing protein 3A</fullName>
    </recommendedName>
</protein>